<comment type="subcellular location">
    <subcellularLocation>
        <location evidence="2">Cell projection</location>
    </subcellularLocation>
    <subcellularLocation>
        <location evidence="1">Cytoplasm</location>
        <location evidence="1">Cytoskeleton</location>
    </subcellularLocation>
</comment>
<evidence type="ECO:0000313" key="9">
    <source>
        <dbReference type="Proteomes" id="UP000235965"/>
    </source>
</evidence>
<keyword evidence="6" id="KW-0175">Coiled coil</keyword>
<protein>
    <submittedName>
        <fullName evidence="8">Uncharacterized protein</fullName>
    </submittedName>
</protein>
<feature type="compositionally biased region" description="Basic residues" evidence="7">
    <location>
        <begin position="253"/>
        <end position="276"/>
    </location>
</feature>
<evidence type="ECO:0000256" key="3">
    <source>
        <dbReference type="ARBA" id="ARBA00022490"/>
    </source>
</evidence>
<evidence type="ECO:0000256" key="7">
    <source>
        <dbReference type="SAM" id="MobiDB-lite"/>
    </source>
</evidence>
<evidence type="ECO:0000256" key="1">
    <source>
        <dbReference type="ARBA" id="ARBA00004245"/>
    </source>
</evidence>
<dbReference type="InterPro" id="IPR042618">
    <property type="entry name" value="IQCG"/>
</dbReference>
<feature type="coiled-coil region" evidence="6">
    <location>
        <begin position="156"/>
        <end position="194"/>
    </location>
</feature>
<gene>
    <name evidence="8" type="ORF">B7P43_G15934</name>
</gene>
<dbReference type="OrthoDB" id="10254713at2759"/>
<dbReference type="EMBL" id="NEVH01003007">
    <property type="protein sequence ID" value="PNF40860.1"/>
    <property type="molecule type" value="Genomic_DNA"/>
</dbReference>
<dbReference type="AlphaFoldDB" id="A0A2J7RJ53"/>
<evidence type="ECO:0000256" key="4">
    <source>
        <dbReference type="ARBA" id="ARBA00023212"/>
    </source>
</evidence>
<comment type="caution">
    <text evidence="8">The sequence shown here is derived from an EMBL/GenBank/DDBJ whole genome shotgun (WGS) entry which is preliminary data.</text>
</comment>
<dbReference type="GO" id="GO:0044782">
    <property type="term" value="P:cilium organization"/>
    <property type="evidence" value="ECO:0007669"/>
    <property type="project" value="TreeGrafter"/>
</dbReference>
<keyword evidence="3" id="KW-0963">Cytoplasm</keyword>
<evidence type="ECO:0000256" key="5">
    <source>
        <dbReference type="ARBA" id="ARBA00023273"/>
    </source>
</evidence>
<dbReference type="PANTHER" id="PTHR14871:SF1">
    <property type="entry name" value="DYNEIN REGULATORY COMPLEX PROTEIN 9"/>
    <property type="match status" value="1"/>
</dbReference>
<sequence length="276" mass="32476">MIKLQRDRATLEAILQKTLEELKLKKSFKTLVKVSELEVQQQNEEAELISAEERNVKETNKLHNILEGDLKKGMDKMNKKSDTIAWLKDEIHDTLFMNDLKFKYISKWERAREEQNGARLSHSEKRLQDRLIDLQDSTDMELRSHVEIEMYLKQAITNLEAEIERWMEKYNTELEDRETELQNLQAKRAMKYKELQALASLYQERQKEIDAYLAYKEKQAAKAAHEAFLYRMATIIQAWWRGTMVRRGLGPYKKSKRGKDKKGKGKGGKGGPKKKI</sequence>
<proteinExistence type="predicted"/>
<evidence type="ECO:0000256" key="6">
    <source>
        <dbReference type="SAM" id="Coils"/>
    </source>
</evidence>
<reference evidence="8 9" key="1">
    <citation type="submission" date="2017-12" db="EMBL/GenBank/DDBJ databases">
        <title>Hemimetabolous genomes reveal molecular basis of termite eusociality.</title>
        <authorList>
            <person name="Harrison M.C."/>
            <person name="Jongepier E."/>
            <person name="Robertson H.M."/>
            <person name="Arning N."/>
            <person name="Bitard-Feildel T."/>
            <person name="Chao H."/>
            <person name="Childers C.P."/>
            <person name="Dinh H."/>
            <person name="Doddapaneni H."/>
            <person name="Dugan S."/>
            <person name="Gowin J."/>
            <person name="Greiner C."/>
            <person name="Han Y."/>
            <person name="Hu H."/>
            <person name="Hughes D.S.T."/>
            <person name="Huylmans A.-K."/>
            <person name="Kemena C."/>
            <person name="Kremer L.P.M."/>
            <person name="Lee S.L."/>
            <person name="Lopez-Ezquerra A."/>
            <person name="Mallet L."/>
            <person name="Monroy-Kuhn J.M."/>
            <person name="Moser A."/>
            <person name="Murali S.C."/>
            <person name="Muzny D.M."/>
            <person name="Otani S."/>
            <person name="Piulachs M.-D."/>
            <person name="Poelchau M."/>
            <person name="Qu J."/>
            <person name="Schaub F."/>
            <person name="Wada-Katsumata A."/>
            <person name="Worley K.C."/>
            <person name="Xie Q."/>
            <person name="Ylla G."/>
            <person name="Poulsen M."/>
            <person name="Gibbs R.A."/>
            <person name="Schal C."/>
            <person name="Richards S."/>
            <person name="Belles X."/>
            <person name="Korb J."/>
            <person name="Bornberg-Bauer E."/>
        </authorList>
    </citation>
    <scope>NUCLEOTIDE SEQUENCE [LARGE SCALE GENOMIC DNA]</scope>
    <source>
        <tissue evidence="8">Whole body</tissue>
    </source>
</reference>
<name>A0A2J7RJ53_9NEOP</name>
<dbReference type="CDD" id="cd23766">
    <property type="entry name" value="IQCG"/>
    <property type="match status" value="1"/>
</dbReference>
<feature type="coiled-coil region" evidence="6">
    <location>
        <begin position="1"/>
        <end position="61"/>
    </location>
</feature>
<keyword evidence="5" id="KW-0966">Cell projection</keyword>
<accession>A0A2J7RJ53</accession>
<dbReference type="PANTHER" id="PTHR14871">
    <property type="entry name" value="DYNEIN REGULATORY COMPLEX PROTEIN 9"/>
    <property type="match status" value="1"/>
</dbReference>
<keyword evidence="4" id="KW-0206">Cytoskeleton</keyword>
<dbReference type="GO" id="GO:0005737">
    <property type="term" value="C:cytoplasm"/>
    <property type="evidence" value="ECO:0007669"/>
    <property type="project" value="TreeGrafter"/>
</dbReference>
<dbReference type="Proteomes" id="UP000235965">
    <property type="component" value="Unassembled WGS sequence"/>
</dbReference>
<organism evidence="8 9">
    <name type="scientific">Cryptotermes secundus</name>
    <dbReference type="NCBI Taxonomy" id="105785"/>
    <lineage>
        <taxon>Eukaryota</taxon>
        <taxon>Metazoa</taxon>
        <taxon>Ecdysozoa</taxon>
        <taxon>Arthropoda</taxon>
        <taxon>Hexapoda</taxon>
        <taxon>Insecta</taxon>
        <taxon>Pterygota</taxon>
        <taxon>Neoptera</taxon>
        <taxon>Polyneoptera</taxon>
        <taxon>Dictyoptera</taxon>
        <taxon>Blattodea</taxon>
        <taxon>Blattoidea</taxon>
        <taxon>Termitoidae</taxon>
        <taxon>Kalotermitidae</taxon>
        <taxon>Cryptotermitinae</taxon>
        <taxon>Cryptotermes</taxon>
    </lineage>
</organism>
<dbReference type="PROSITE" id="PS50096">
    <property type="entry name" value="IQ"/>
    <property type="match status" value="1"/>
</dbReference>
<feature type="region of interest" description="Disordered" evidence="7">
    <location>
        <begin position="250"/>
        <end position="276"/>
    </location>
</feature>
<evidence type="ECO:0000256" key="2">
    <source>
        <dbReference type="ARBA" id="ARBA00004316"/>
    </source>
</evidence>
<dbReference type="GO" id="GO:0005856">
    <property type="term" value="C:cytoskeleton"/>
    <property type="evidence" value="ECO:0007669"/>
    <property type="project" value="UniProtKB-SubCell"/>
</dbReference>
<keyword evidence="9" id="KW-1185">Reference proteome</keyword>
<dbReference type="GO" id="GO:0031514">
    <property type="term" value="C:motile cilium"/>
    <property type="evidence" value="ECO:0007669"/>
    <property type="project" value="TreeGrafter"/>
</dbReference>
<evidence type="ECO:0000313" key="8">
    <source>
        <dbReference type="EMBL" id="PNF40860.1"/>
    </source>
</evidence>